<feature type="non-terminal residue" evidence="1">
    <location>
        <position position="43"/>
    </location>
</feature>
<sequence>MFPCFRTQKLQKNGSVDWPLSEECMGYQKYSHFRNSTIVSTYE</sequence>
<dbReference type="InParanoid" id="A0A212ETQ2"/>
<dbReference type="AlphaFoldDB" id="A0A212ETQ2"/>
<organism evidence="1 2">
    <name type="scientific">Danaus plexippus plexippus</name>
    <dbReference type="NCBI Taxonomy" id="278856"/>
    <lineage>
        <taxon>Eukaryota</taxon>
        <taxon>Metazoa</taxon>
        <taxon>Ecdysozoa</taxon>
        <taxon>Arthropoda</taxon>
        <taxon>Hexapoda</taxon>
        <taxon>Insecta</taxon>
        <taxon>Pterygota</taxon>
        <taxon>Neoptera</taxon>
        <taxon>Endopterygota</taxon>
        <taxon>Lepidoptera</taxon>
        <taxon>Glossata</taxon>
        <taxon>Ditrysia</taxon>
        <taxon>Papilionoidea</taxon>
        <taxon>Nymphalidae</taxon>
        <taxon>Danainae</taxon>
        <taxon>Danaini</taxon>
        <taxon>Danaina</taxon>
        <taxon>Danaus</taxon>
        <taxon>Danaus</taxon>
    </lineage>
</organism>
<keyword evidence="2" id="KW-1185">Reference proteome</keyword>
<reference evidence="1 2" key="1">
    <citation type="journal article" date="2011" name="Cell">
        <title>The monarch butterfly genome yields insights into long-distance migration.</title>
        <authorList>
            <person name="Zhan S."/>
            <person name="Merlin C."/>
            <person name="Boore J.L."/>
            <person name="Reppert S.M."/>
        </authorList>
    </citation>
    <scope>NUCLEOTIDE SEQUENCE [LARGE SCALE GENOMIC DNA]</scope>
    <source>
        <strain evidence="1">F-2</strain>
    </source>
</reference>
<dbReference type="Proteomes" id="UP000007151">
    <property type="component" value="Unassembled WGS sequence"/>
</dbReference>
<proteinExistence type="predicted"/>
<evidence type="ECO:0000313" key="1">
    <source>
        <dbReference type="EMBL" id="OWR44868.1"/>
    </source>
</evidence>
<evidence type="ECO:0000313" key="2">
    <source>
        <dbReference type="Proteomes" id="UP000007151"/>
    </source>
</evidence>
<protein>
    <submittedName>
        <fullName evidence="1">Ubiquitin carboxyl-terminal hydrolase</fullName>
    </submittedName>
</protein>
<accession>A0A212ETQ2</accession>
<dbReference type="EMBL" id="AGBW02012541">
    <property type="protein sequence ID" value="OWR44868.1"/>
    <property type="molecule type" value="Genomic_DNA"/>
</dbReference>
<gene>
    <name evidence="1" type="ORF">KGM_205964A</name>
</gene>
<comment type="caution">
    <text evidence="1">The sequence shown here is derived from an EMBL/GenBank/DDBJ whole genome shotgun (WGS) entry which is preliminary data.</text>
</comment>
<keyword evidence="1" id="KW-0378">Hydrolase</keyword>
<dbReference type="GO" id="GO:0016787">
    <property type="term" value="F:hydrolase activity"/>
    <property type="evidence" value="ECO:0007669"/>
    <property type="project" value="UniProtKB-KW"/>
</dbReference>
<name>A0A212ETQ2_DANPL</name>
<dbReference type="KEGG" id="dpl:KGM_205964A"/>